<dbReference type="SUPFAM" id="SSF53756">
    <property type="entry name" value="UDP-Glycosyltransferase/glycogen phosphorylase"/>
    <property type="match status" value="1"/>
</dbReference>
<evidence type="ECO:0000259" key="2">
    <source>
        <dbReference type="Pfam" id="PF00534"/>
    </source>
</evidence>
<dbReference type="AlphaFoldDB" id="A0AAW9QB73"/>
<dbReference type="GO" id="GO:0016757">
    <property type="term" value="F:glycosyltransferase activity"/>
    <property type="evidence" value="ECO:0007669"/>
    <property type="project" value="UniProtKB-KW"/>
</dbReference>
<dbReference type="Pfam" id="PF13439">
    <property type="entry name" value="Glyco_transf_4"/>
    <property type="match status" value="1"/>
</dbReference>
<dbReference type="InterPro" id="IPR028098">
    <property type="entry name" value="Glyco_trans_4-like_N"/>
</dbReference>
<keyword evidence="4" id="KW-0328">Glycosyltransferase</keyword>
<dbReference type="InterPro" id="IPR001296">
    <property type="entry name" value="Glyco_trans_1"/>
</dbReference>
<protein>
    <submittedName>
        <fullName evidence="4">Glycosyltransferase family 4 protein</fullName>
        <ecNumber evidence="4">2.4.-.-</ecNumber>
    </submittedName>
</protein>
<organism evidence="4 5">
    <name type="scientific">Aquincola agrisoli</name>
    <dbReference type="NCBI Taxonomy" id="3119538"/>
    <lineage>
        <taxon>Bacteria</taxon>
        <taxon>Pseudomonadati</taxon>
        <taxon>Pseudomonadota</taxon>
        <taxon>Betaproteobacteria</taxon>
        <taxon>Burkholderiales</taxon>
        <taxon>Sphaerotilaceae</taxon>
        <taxon>Aquincola</taxon>
    </lineage>
</organism>
<dbReference type="EC" id="2.4.-.-" evidence="4"/>
<evidence type="ECO:0000313" key="5">
    <source>
        <dbReference type="Proteomes" id="UP001336250"/>
    </source>
</evidence>
<accession>A0AAW9QB73</accession>
<name>A0AAW9QB73_9BURK</name>
<dbReference type="RefSeq" id="WP_332292015.1">
    <property type="nucleotide sequence ID" value="NZ_JAZIBG010000044.1"/>
</dbReference>
<dbReference type="Proteomes" id="UP001336250">
    <property type="component" value="Unassembled WGS sequence"/>
</dbReference>
<sequence>MSKASPVHSAVIEPVGGHGGCNYYDFALCQSITAAGGRADLYTCDKTEVTGTEGFSIHKNYVGVYGPDAAWLRALRFVRGAFSSVRHAWSKGARVAHFHFYHVGPLEVLSIVLARLFRLKVVITAHDVEAFKRGLSVPIFVRWAYGNADQVIAHNMVSRDELLNTLKIPSSRVRIIPHGNHLQYVPAEVTRSLARSKLGYSDDEFVIVFFGQIKEVKGLDVLIKAFAKSYEAHRNLRLLIAGKVWKDDFGKYATIISDLGIEQVVRCEIRYIPDGEVAYFYQCADLIALPYLKIYQSGVVLMAMSYGRPVLVSDIPGMLEVVEDNVSGLVFRSGDPIDMSRRISQAVESRALLDRVAEGGARRVAEDYDWGVIGRSTLECYNATLIPR</sequence>
<dbReference type="PANTHER" id="PTHR46401">
    <property type="entry name" value="GLYCOSYLTRANSFERASE WBBK-RELATED"/>
    <property type="match status" value="1"/>
</dbReference>
<evidence type="ECO:0000256" key="1">
    <source>
        <dbReference type="ARBA" id="ARBA00022679"/>
    </source>
</evidence>
<gene>
    <name evidence="4" type="ORF">V4F39_21515</name>
</gene>
<dbReference type="Gene3D" id="3.40.50.2000">
    <property type="entry name" value="Glycogen Phosphorylase B"/>
    <property type="match status" value="2"/>
</dbReference>
<comment type="caution">
    <text evidence="4">The sequence shown here is derived from an EMBL/GenBank/DDBJ whole genome shotgun (WGS) entry which is preliminary data.</text>
</comment>
<dbReference type="GO" id="GO:0009103">
    <property type="term" value="P:lipopolysaccharide biosynthetic process"/>
    <property type="evidence" value="ECO:0007669"/>
    <property type="project" value="TreeGrafter"/>
</dbReference>
<dbReference type="Pfam" id="PF00534">
    <property type="entry name" value="Glycos_transf_1"/>
    <property type="match status" value="1"/>
</dbReference>
<feature type="domain" description="Glycosyltransferase subfamily 4-like N-terminal" evidence="3">
    <location>
        <begin position="19"/>
        <end position="179"/>
    </location>
</feature>
<evidence type="ECO:0000313" key="4">
    <source>
        <dbReference type="EMBL" id="MEF7616509.1"/>
    </source>
</evidence>
<dbReference type="CDD" id="cd03801">
    <property type="entry name" value="GT4_PimA-like"/>
    <property type="match status" value="1"/>
</dbReference>
<keyword evidence="5" id="KW-1185">Reference proteome</keyword>
<feature type="domain" description="Glycosyl transferase family 1" evidence="2">
    <location>
        <begin position="194"/>
        <end position="361"/>
    </location>
</feature>
<dbReference type="EMBL" id="JAZIBG010000044">
    <property type="protein sequence ID" value="MEF7616509.1"/>
    <property type="molecule type" value="Genomic_DNA"/>
</dbReference>
<proteinExistence type="predicted"/>
<keyword evidence="1 4" id="KW-0808">Transferase</keyword>
<evidence type="ECO:0000259" key="3">
    <source>
        <dbReference type="Pfam" id="PF13439"/>
    </source>
</evidence>
<reference evidence="4 5" key="1">
    <citation type="submission" date="2024-02" db="EMBL/GenBank/DDBJ databases">
        <title>Genome sequence of Aquincola sp. MAHUQ-54.</title>
        <authorList>
            <person name="Huq M.A."/>
        </authorList>
    </citation>
    <scope>NUCLEOTIDE SEQUENCE [LARGE SCALE GENOMIC DNA]</scope>
    <source>
        <strain evidence="4 5">MAHUQ-54</strain>
    </source>
</reference>
<dbReference type="PANTHER" id="PTHR46401:SF2">
    <property type="entry name" value="GLYCOSYLTRANSFERASE WBBK-RELATED"/>
    <property type="match status" value="1"/>
</dbReference>